<dbReference type="EMBL" id="CP133616">
    <property type="protein sequence ID" value="WMV28640.1"/>
    <property type="molecule type" value="Genomic_DNA"/>
</dbReference>
<dbReference type="PRINTS" id="PR00385">
    <property type="entry name" value="P450"/>
</dbReference>
<dbReference type="InterPro" id="IPR052306">
    <property type="entry name" value="CYP450_71D"/>
</dbReference>
<dbReference type="Proteomes" id="UP001234989">
    <property type="component" value="Chromosome 5"/>
</dbReference>
<dbReference type="GO" id="GO:0016705">
    <property type="term" value="F:oxidoreductase activity, acting on paired donors, with incorporation or reduction of molecular oxygen"/>
    <property type="evidence" value="ECO:0007669"/>
    <property type="project" value="InterPro"/>
</dbReference>
<comment type="cofactor">
    <cofactor evidence="7">
        <name>heme</name>
        <dbReference type="ChEBI" id="CHEBI:30413"/>
    </cofactor>
</comment>
<dbReference type="Gene3D" id="1.10.630.10">
    <property type="entry name" value="Cytochrome P450"/>
    <property type="match status" value="1"/>
</dbReference>
<keyword evidence="9" id="KW-0472">Membrane</keyword>
<dbReference type="InterPro" id="IPR002401">
    <property type="entry name" value="Cyt_P450_E_grp-I"/>
</dbReference>
<evidence type="ECO:0000256" key="4">
    <source>
        <dbReference type="ARBA" id="ARBA00023002"/>
    </source>
</evidence>
<keyword evidence="3 7" id="KW-0479">Metal-binding</keyword>
<keyword evidence="2 7" id="KW-0349">Heme</keyword>
<dbReference type="AlphaFoldDB" id="A0AAF0QTX2"/>
<dbReference type="PANTHER" id="PTHR47953">
    <property type="entry name" value="OS08G0105600 PROTEIN"/>
    <property type="match status" value="1"/>
</dbReference>
<proteinExistence type="inferred from homology"/>
<sequence length="510" mass="58330">MYYSLFNLVSLLLFLSSLVILVRKWSKNKKQRLPPGPWRLPFIGSLHHLIIGGQLPHRVFRNLARRYGPIMYLQLGEIPVVIISSPTIAQEILRTHDLAFADRPQFVSTNIILYNNKDIIFSQYGDYWRQMRKICMVELLSVKMVKSFSGIRQDELSSLISSIRSTSGGATVLINMSEKVVRFTNSVTCRSAFGKICKGKNEFITLMKEVLFFAGGFDVADLFPSWKLLHNISGVKSRLMKAHQKVDSIMENIINEHIENKSIGKKKNGEFGDEDLVDVLLRTKENSRLQFPITNDHIKAVISDIFIGGTETSSSTIIWALSEMMRNPSVMAKAQSEVRQVFKGKKKYDENDIEKLTYLKLVIKETLRLHTPGPLMGPRECRENTNIDGYIIPQKTRVLVNVWALARDPKYWQNSTSFIPERFENSSIDFMGNDFEFIPFGSGRRMCPGIQFALASVGFSLAQLLYHFEWELPNGVNSKDLDMTETHGLTASKKKDLYLIATNYRINEEY</sequence>
<evidence type="ECO:0000256" key="8">
    <source>
        <dbReference type="RuleBase" id="RU000461"/>
    </source>
</evidence>
<name>A0AAF0QTX2_SOLVR</name>
<evidence type="ECO:0000256" key="1">
    <source>
        <dbReference type="ARBA" id="ARBA00010617"/>
    </source>
</evidence>
<organism evidence="10 11">
    <name type="scientific">Solanum verrucosum</name>
    <dbReference type="NCBI Taxonomy" id="315347"/>
    <lineage>
        <taxon>Eukaryota</taxon>
        <taxon>Viridiplantae</taxon>
        <taxon>Streptophyta</taxon>
        <taxon>Embryophyta</taxon>
        <taxon>Tracheophyta</taxon>
        <taxon>Spermatophyta</taxon>
        <taxon>Magnoliopsida</taxon>
        <taxon>eudicotyledons</taxon>
        <taxon>Gunneridae</taxon>
        <taxon>Pentapetalae</taxon>
        <taxon>asterids</taxon>
        <taxon>lamiids</taxon>
        <taxon>Solanales</taxon>
        <taxon>Solanaceae</taxon>
        <taxon>Solanoideae</taxon>
        <taxon>Solaneae</taxon>
        <taxon>Solanum</taxon>
    </lineage>
</organism>
<evidence type="ECO:0000256" key="5">
    <source>
        <dbReference type="ARBA" id="ARBA00023004"/>
    </source>
</evidence>
<gene>
    <name evidence="10" type="ORF">MTR67_022025</name>
</gene>
<evidence type="ECO:0000256" key="2">
    <source>
        <dbReference type="ARBA" id="ARBA00022617"/>
    </source>
</evidence>
<dbReference type="InterPro" id="IPR036396">
    <property type="entry name" value="Cyt_P450_sf"/>
</dbReference>
<reference evidence="10" key="1">
    <citation type="submission" date="2023-08" db="EMBL/GenBank/DDBJ databases">
        <title>A de novo genome assembly of Solanum verrucosum Schlechtendal, a Mexican diploid species geographically isolated from the other diploid A-genome species in potato relatives.</title>
        <authorList>
            <person name="Hosaka K."/>
        </authorList>
    </citation>
    <scope>NUCLEOTIDE SEQUENCE</scope>
    <source>
        <tissue evidence="10">Young leaves</tissue>
    </source>
</reference>
<dbReference type="Pfam" id="PF00067">
    <property type="entry name" value="p450"/>
    <property type="match status" value="1"/>
</dbReference>
<dbReference type="FunFam" id="1.10.630.10:FF:000043">
    <property type="entry name" value="Cytochrome P450 99A2"/>
    <property type="match status" value="1"/>
</dbReference>
<feature type="transmembrane region" description="Helical" evidence="9">
    <location>
        <begin position="6"/>
        <end position="22"/>
    </location>
</feature>
<comment type="similarity">
    <text evidence="1 8">Belongs to the cytochrome P450 family.</text>
</comment>
<dbReference type="PANTHER" id="PTHR47953:SF20">
    <property type="entry name" value="CYTOCHROME P450"/>
    <property type="match status" value="1"/>
</dbReference>
<dbReference type="GO" id="GO:0004497">
    <property type="term" value="F:monooxygenase activity"/>
    <property type="evidence" value="ECO:0007669"/>
    <property type="project" value="UniProtKB-KW"/>
</dbReference>
<keyword evidence="9" id="KW-0812">Transmembrane</keyword>
<dbReference type="CDD" id="cd11072">
    <property type="entry name" value="CYP71-like"/>
    <property type="match status" value="1"/>
</dbReference>
<feature type="binding site" description="axial binding residue" evidence="7">
    <location>
        <position position="447"/>
    </location>
    <ligand>
        <name>heme</name>
        <dbReference type="ChEBI" id="CHEBI:30413"/>
    </ligand>
    <ligandPart>
        <name>Fe</name>
        <dbReference type="ChEBI" id="CHEBI:18248"/>
    </ligandPart>
</feature>
<dbReference type="GO" id="GO:0005506">
    <property type="term" value="F:iron ion binding"/>
    <property type="evidence" value="ECO:0007669"/>
    <property type="project" value="InterPro"/>
</dbReference>
<keyword evidence="11" id="KW-1185">Reference proteome</keyword>
<keyword evidence="9" id="KW-1133">Transmembrane helix</keyword>
<keyword evidence="5 7" id="KW-0408">Iron</keyword>
<accession>A0AAF0QTX2</accession>
<protein>
    <recommendedName>
        <fullName evidence="12">Cytochrome P450</fullName>
    </recommendedName>
</protein>
<dbReference type="SUPFAM" id="SSF48264">
    <property type="entry name" value="Cytochrome P450"/>
    <property type="match status" value="1"/>
</dbReference>
<evidence type="ECO:0000256" key="6">
    <source>
        <dbReference type="ARBA" id="ARBA00023033"/>
    </source>
</evidence>
<evidence type="ECO:0000313" key="11">
    <source>
        <dbReference type="Proteomes" id="UP001234989"/>
    </source>
</evidence>
<keyword evidence="4 8" id="KW-0560">Oxidoreductase</keyword>
<dbReference type="InterPro" id="IPR001128">
    <property type="entry name" value="Cyt_P450"/>
</dbReference>
<evidence type="ECO:0000256" key="9">
    <source>
        <dbReference type="SAM" id="Phobius"/>
    </source>
</evidence>
<dbReference type="InterPro" id="IPR017972">
    <property type="entry name" value="Cyt_P450_CS"/>
</dbReference>
<evidence type="ECO:0000256" key="3">
    <source>
        <dbReference type="ARBA" id="ARBA00022723"/>
    </source>
</evidence>
<dbReference type="PRINTS" id="PR00463">
    <property type="entry name" value="EP450I"/>
</dbReference>
<evidence type="ECO:0000256" key="7">
    <source>
        <dbReference type="PIRSR" id="PIRSR602401-1"/>
    </source>
</evidence>
<dbReference type="GO" id="GO:0020037">
    <property type="term" value="F:heme binding"/>
    <property type="evidence" value="ECO:0007669"/>
    <property type="project" value="InterPro"/>
</dbReference>
<evidence type="ECO:0000313" key="10">
    <source>
        <dbReference type="EMBL" id="WMV28640.1"/>
    </source>
</evidence>
<dbReference type="PROSITE" id="PS00086">
    <property type="entry name" value="CYTOCHROME_P450"/>
    <property type="match status" value="1"/>
</dbReference>
<evidence type="ECO:0008006" key="12">
    <source>
        <dbReference type="Google" id="ProtNLM"/>
    </source>
</evidence>
<keyword evidence="6 8" id="KW-0503">Monooxygenase</keyword>